<evidence type="ECO:0000313" key="3">
    <source>
        <dbReference type="Proteomes" id="UP000305888"/>
    </source>
</evidence>
<gene>
    <name evidence="2" type="ORF">FDP22_14645</name>
</gene>
<feature type="signal peptide" evidence="1">
    <location>
        <begin position="1"/>
        <end position="21"/>
    </location>
</feature>
<organism evidence="2 3">
    <name type="scientific">Paroceanicella profunda</name>
    <dbReference type="NCBI Taxonomy" id="2579971"/>
    <lineage>
        <taxon>Bacteria</taxon>
        <taxon>Pseudomonadati</taxon>
        <taxon>Pseudomonadota</taxon>
        <taxon>Alphaproteobacteria</taxon>
        <taxon>Rhodobacterales</taxon>
        <taxon>Paracoccaceae</taxon>
        <taxon>Paroceanicella</taxon>
    </lineage>
</organism>
<accession>A0A5B8FZ16</accession>
<sequence>MFRCLLTVSLAALCVAGMARAEPRSAIPWLSDSLHARRESMAVPSPVPGVPGSGAPAVPGAGAVSSLAPGPTAPDAAILVTPLGPPSQDGAGLLSSRTTGLPADLWGPTSVLRASALIEGLAGTGVPAAQDLFRTLLLATAAPPRGAGPEAVLLRSRIDRLMEMGALEEALELVTQANVTTPEFLLRRFDISLLTGQEEKACKLLLGRSDIKPTAAARIFCLARSDAWTDAVVSLAVARQAGDVSEAENALFSRFLDMEETRPGERIAVPDQVSPLNYLMLIAIGAGGAAVAETDLPVAFATLDLAPTAPPRARILAAEKLVASGGLSYPILFYAYRAETPAASGGVWSRSAAVQDLDAAIAAADGAALDAALPKADKLLTDMGLRVAFAREYAPLLAGLAPGLITDRLRVCELLLLGGETTAARRWIPRSAPLPLRTALAVADGDAPPDTPDPGSLEAAVLRAFAPEAPEQPPYERLAAQLAEGRTGEALLQALSTLDARRGIDPSDLTAALRVIHDAGQDDAARDIAVELLLMNEGM</sequence>
<name>A0A5B8FZ16_9RHOB</name>
<feature type="chain" id="PRO_5022675630" evidence="1">
    <location>
        <begin position="22"/>
        <end position="539"/>
    </location>
</feature>
<keyword evidence="3" id="KW-1185">Reference proteome</keyword>
<dbReference type="AlphaFoldDB" id="A0A5B8FZ16"/>
<dbReference type="Proteomes" id="UP000305888">
    <property type="component" value="Chromosome"/>
</dbReference>
<proteinExistence type="predicted"/>
<evidence type="ECO:0000256" key="1">
    <source>
        <dbReference type="SAM" id="SignalP"/>
    </source>
</evidence>
<dbReference type="KEGG" id="ppru:FDP22_14645"/>
<dbReference type="RefSeq" id="WP_138578195.1">
    <property type="nucleotide sequence ID" value="NZ_CP040818.1"/>
</dbReference>
<dbReference type="EMBL" id="CP040818">
    <property type="protein sequence ID" value="QDL92914.1"/>
    <property type="molecule type" value="Genomic_DNA"/>
</dbReference>
<reference evidence="2 3" key="1">
    <citation type="submission" date="2019-06" db="EMBL/GenBank/DDBJ databases">
        <title>Genome sequence of Rhodobacteraceae bacterium D4M1.</title>
        <authorList>
            <person name="Cao J."/>
        </authorList>
    </citation>
    <scope>NUCLEOTIDE SEQUENCE [LARGE SCALE GENOMIC DNA]</scope>
    <source>
        <strain evidence="2 3">D4M1</strain>
    </source>
</reference>
<protein>
    <submittedName>
        <fullName evidence="2">Uncharacterized protein</fullName>
    </submittedName>
</protein>
<keyword evidence="1" id="KW-0732">Signal</keyword>
<evidence type="ECO:0000313" key="2">
    <source>
        <dbReference type="EMBL" id="QDL92914.1"/>
    </source>
</evidence>
<dbReference type="OrthoDB" id="7929427at2"/>